<keyword evidence="8" id="KW-1185">Reference proteome</keyword>
<evidence type="ECO:0000256" key="1">
    <source>
        <dbReference type="ARBA" id="ARBA00004123"/>
    </source>
</evidence>
<evidence type="ECO:0000256" key="5">
    <source>
        <dbReference type="SAM" id="Coils"/>
    </source>
</evidence>
<keyword evidence="2" id="KW-0805">Transcription regulation</keyword>
<gene>
    <name evidence="7" type="ORF">Lalb_Chr20g0114731</name>
</gene>
<comment type="subcellular location">
    <subcellularLocation>
        <location evidence="1">Nucleus</location>
    </subcellularLocation>
</comment>
<keyword evidence="4" id="KW-0539">Nucleus</keyword>
<evidence type="ECO:0000256" key="2">
    <source>
        <dbReference type="ARBA" id="ARBA00023015"/>
    </source>
</evidence>
<keyword evidence="5" id="KW-0175">Coiled coil</keyword>
<sequence length="242" mass="27163">MFHPITPNQMMNKNKDHDKKNKKPPRLAWSEELHHKFVHVVNLLGIENAVPRKILALMNDERLTKQNVASHLQKYKLSLKRISSNCVPSGNGSIIGCGQFQNVSPSDPVYQNVAVQEMPMSTWHSDESLDSLFNDVFLQWWEYHNTNATGLSNVIGTSPSTLTPLMDAVNSNLGSTQDLVTVASPSCISHESIEMGELRQEIAATRTETRQLRETVQALKAQQDMLVQVVLQLLPPNVVMQQ</sequence>
<feature type="compositionally biased region" description="Polar residues" evidence="6">
    <location>
        <begin position="1"/>
        <end position="11"/>
    </location>
</feature>
<keyword evidence="3" id="KW-0804">Transcription</keyword>
<evidence type="ECO:0000313" key="8">
    <source>
        <dbReference type="Proteomes" id="UP000447434"/>
    </source>
</evidence>
<dbReference type="PANTHER" id="PTHR31442:SF29">
    <property type="entry name" value="HOMEODOMAIN-LIKE SUPERFAMILY PROTEIN"/>
    <property type="match status" value="1"/>
</dbReference>
<dbReference type="GO" id="GO:0003700">
    <property type="term" value="F:DNA-binding transcription factor activity"/>
    <property type="evidence" value="ECO:0007669"/>
    <property type="project" value="InterPro"/>
</dbReference>
<dbReference type="GO" id="GO:0003677">
    <property type="term" value="F:DNA binding"/>
    <property type="evidence" value="ECO:0007669"/>
    <property type="project" value="InterPro"/>
</dbReference>
<feature type="region of interest" description="Disordered" evidence="6">
    <location>
        <begin position="1"/>
        <end position="24"/>
    </location>
</feature>
<dbReference type="OrthoDB" id="1448299at2759"/>
<dbReference type="SUPFAM" id="SSF46689">
    <property type="entry name" value="Homeodomain-like"/>
    <property type="match status" value="1"/>
</dbReference>
<reference evidence="8" key="1">
    <citation type="journal article" date="2020" name="Nat. Commun.">
        <title>Genome sequence of the cluster root forming white lupin.</title>
        <authorList>
            <person name="Hufnagel B."/>
            <person name="Marques A."/>
            <person name="Soriano A."/>
            <person name="Marques L."/>
            <person name="Divol F."/>
            <person name="Doumas P."/>
            <person name="Sallet E."/>
            <person name="Mancinotti D."/>
            <person name="Carrere S."/>
            <person name="Marande W."/>
            <person name="Arribat S."/>
            <person name="Keller J."/>
            <person name="Huneau C."/>
            <person name="Blein T."/>
            <person name="Aime D."/>
            <person name="Laguerre M."/>
            <person name="Taylor J."/>
            <person name="Schubert V."/>
            <person name="Nelson M."/>
            <person name="Geu-Flores F."/>
            <person name="Crespi M."/>
            <person name="Gallardo-Guerrero K."/>
            <person name="Delaux P.-M."/>
            <person name="Salse J."/>
            <person name="Berges H."/>
            <person name="Guyot R."/>
            <person name="Gouzy J."/>
            <person name="Peret B."/>
        </authorList>
    </citation>
    <scope>NUCLEOTIDE SEQUENCE [LARGE SCALE GENOMIC DNA]</scope>
    <source>
        <strain evidence="8">cv. Amiga</strain>
    </source>
</reference>
<accession>A0A6A4NTS7</accession>
<dbReference type="InterPro" id="IPR006447">
    <property type="entry name" value="Myb_dom_plants"/>
</dbReference>
<name>A0A6A4NTS7_LUPAL</name>
<dbReference type="InterPro" id="IPR044841">
    <property type="entry name" value="LUX/BOA-like"/>
</dbReference>
<dbReference type="InterPro" id="IPR017930">
    <property type="entry name" value="Myb_dom"/>
</dbReference>
<dbReference type="PROSITE" id="PS51294">
    <property type="entry name" value="HTH_MYB"/>
    <property type="match status" value="1"/>
</dbReference>
<evidence type="ECO:0000256" key="6">
    <source>
        <dbReference type="SAM" id="MobiDB-lite"/>
    </source>
</evidence>
<dbReference type="InterPro" id="IPR009057">
    <property type="entry name" value="Homeodomain-like_sf"/>
</dbReference>
<dbReference type="NCBIfam" id="TIGR01557">
    <property type="entry name" value="myb_SHAQKYF"/>
    <property type="match status" value="1"/>
</dbReference>
<dbReference type="GO" id="GO:0005634">
    <property type="term" value="C:nucleus"/>
    <property type="evidence" value="ECO:0007669"/>
    <property type="project" value="UniProtKB-SubCell"/>
</dbReference>
<organism evidence="7 8">
    <name type="scientific">Lupinus albus</name>
    <name type="common">White lupine</name>
    <name type="synonym">Lupinus termis</name>
    <dbReference type="NCBI Taxonomy" id="3870"/>
    <lineage>
        <taxon>Eukaryota</taxon>
        <taxon>Viridiplantae</taxon>
        <taxon>Streptophyta</taxon>
        <taxon>Embryophyta</taxon>
        <taxon>Tracheophyta</taxon>
        <taxon>Spermatophyta</taxon>
        <taxon>Magnoliopsida</taxon>
        <taxon>eudicotyledons</taxon>
        <taxon>Gunneridae</taxon>
        <taxon>Pentapetalae</taxon>
        <taxon>rosids</taxon>
        <taxon>fabids</taxon>
        <taxon>Fabales</taxon>
        <taxon>Fabaceae</taxon>
        <taxon>Papilionoideae</taxon>
        <taxon>50 kb inversion clade</taxon>
        <taxon>genistoids sensu lato</taxon>
        <taxon>core genistoids</taxon>
        <taxon>Genisteae</taxon>
        <taxon>Lupinus</taxon>
    </lineage>
</organism>
<dbReference type="Pfam" id="PF00249">
    <property type="entry name" value="Myb_DNA-binding"/>
    <property type="match status" value="1"/>
</dbReference>
<evidence type="ECO:0000256" key="4">
    <source>
        <dbReference type="ARBA" id="ARBA00023242"/>
    </source>
</evidence>
<protein>
    <submittedName>
        <fullName evidence="7">Putative transcription factor MYB-HB-like family</fullName>
    </submittedName>
</protein>
<comment type="caution">
    <text evidence="7">The sequence shown here is derived from an EMBL/GenBank/DDBJ whole genome shotgun (WGS) entry which is preliminary data.</text>
</comment>
<proteinExistence type="predicted"/>
<dbReference type="PANTHER" id="PTHR31442">
    <property type="entry name" value="HOMEODOMAIN-LIKE SUPERFAMILY PROTEIN-RELATED"/>
    <property type="match status" value="1"/>
</dbReference>
<dbReference type="FunFam" id="1.10.10.60:FF:000007">
    <property type="entry name" value="Two-component response regulator"/>
    <property type="match status" value="1"/>
</dbReference>
<feature type="coiled-coil region" evidence="5">
    <location>
        <begin position="195"/>
        <end position="222"/>
    </location>
</feature>
<dbReference type="AlphaFoldDB" id="A0A6A4NTS7"/>
<evidence type="ECO:0000256" key="3">
    <source>
        <dbReference type="ARBA" id="ARBA00023163"/>
    </source>
</evidence>
<dbReference type="EMBL" id="WOCE01000020">
    <property type="protein sequence ID" value="KAE9591114.1"/>
    <property type="molecule type" value="Genomic_DNA"/>
</dbReference>
<dbReference type="Gene3D" id="1.10.10.60">
    <property type="entry name" value="Homeodomain-like"/>
    <property type="match status" value="1"/>
</dbReference>
<dbReference type="Proteomes" id="UP000447434">
    <property type="component" value="Chromosome 20"/>
</dbReference>
<evidence type="ECO:0000313" key="7">
    <source>
        <dbReference type="EMBL" id="KAE9591114.1"/>
    </source>
</evidence>
<dbReference type="InterPro" id="IPR001005">
    <property type="entry name" value="SANT/Myb"/>
</dbReference>